<gene>
    <name evidence="2" type="ORF">CBB_32</name>
    <name evidence="1" type="ORF">CBB_585</name>
</gene>
<dbReference type="Proteomes" id="UP000223891">
    <property type="component" value="Segment"/>
</dbReference>
<keyword evidence="3" id="KW-1185">Reference proteome</keyword>
<dbReference type="EMBL" id="KU574722">
    <property type="protein sequence ID" value="AMM43597.1"/>
    <property type="molecule type" value="Genomic_DNA"/>
</dbReference>
<protein>
    <submittedName>
        <fullName evidence="1">Uncharacterized protein</fullName>
    </submittedName>
</protein>
<reference evidence="1" key="2">
    <citation type="submission" date="2016-01" db="EMBL/GenBank/DDBJ databases">
        <authorList>
            <person name="Oliw E.H."/>
        </authorList>
    </citation>
    <scope>NUCLEOTIDE SEQUENCE</scope>
</reference>
<sequence>MTTEEWRKLSLQTSITEKEKQQKTMFNRRLKYPPRSELRRLCVQYSWWFRHELNDFRVRLAKIQ</sequence>
<proteinExistence type="predicted"/>
<name>A0A1L2CUD7_9CAUD</name>
<organism evidence="1 3">
    <name type="scientific">Pectobacterium phage vB_PcaM_CBB</name>
    <dbReference type="NCBI Taxonomy" id="2772511"/>
    <lineage>
        <taxon>Viruses</taxon>
        <taxon>Duplodnaviria</taxon>
        <taxon>Heunggongvirae</taxon>
        <taxon>Uroviricota</taxon>
        <taxon>Caudoviricetes</taxon>
        <taxon>Mimasvirus</taxon>
        <taxon>Mimasvirus CBB</taxon>
    </lineage>
</organism>
<reference evidence="3" key="1">
    <citation type="submission" date="2016-01" db="EMBL/GenBank/DDBJ databases">
        <title>Isolation and Characterization of Enterobacteria phage CBB.</title>
        <authorList>
            <person name="Buttimer C.T.H."/>
            <person name="Hendrix H."/>
            <person name="Alexandre H."/>
            <person name="O'Mahony J."/>
            <person name="Lavigne R."/>
            <person name="Coffey A."/>
        </authorList>
    </citation>
    <scope>NUCLEOTIDE SEQUENCE [LARGE SCALE GENOMIC DNA]</scope>
</reference>
<dbReference type="EMBL" id="KU574722">
    <property type="protein sequence ID" value="AMM44148.1"/>
    <property type="molecule type" value="Genomic_DNA"/>
</dbReference>
<accession>A0A1L2CUD7</accession>
<evidence type="ECO:0000313" key="2">
    <source>
        <dbReference type="EMBL" id="AMM44148.1"/>
    </source>
</evidence>
<evidence type="ECO:0000313" key="1">
    <source>
        <dbReference type="EMBL" id="AMM43597.1"/>
    </source>
</evidence>
<reference evidence="1" key="3">
    <citation type="journal article" date="2017" name="Front. Microbiol.">
        <title>Things Are Getting Hairy: Enterobacteria Bacteriophage vB_PcaM_CBB.</title>
        <authorList>
            <person name="Buttimer C."/>
            <person name="Hendrix H."/>
            <person name="Oliveira H."/>
            <person name="Casey A."/>
            <person name="Neve H."/>
            <person name="McAuliffe O."/>
            <person name="Ross R.P."/>
            <person name="Hill C."/>
            <person name="Noben J.P."/>
            <person name="O'Mahony J."/>
            <person name="Lavigne R."/>
            <person name="Coffey A."/>
        </authorList>
    </citation>
    <scope>NUCLEOTIDE SEQUENCE</scope>
</reference>
<evidence type="ECO:0000313" key="3">
    <source>
        <dbReference type="Proteomes" id="UP000223891"/>
    </source>
</evidence>